<evidence type="ECO:0000313" key="2">
    <source>
        <dbReference type="Proteomes" id="UP001147782"/>
    </source>
</evidence>
<organism evidence="1 2">
    <name type="scientific">Penicillium cataractarum</name>
    <dbReference type="NCBI Taxonomy" id="2100454"/>
    <lineage>
        <taxon>Eukaryota</taxon>
        <taxon>Fungi</taxon>
        <taxon>Dikarya</taxon>
        <taxon>Ascomycota</taxon>
        <taxon>Pezizomycotina</taxon>
        <taxon>Eurotiomycetes</taxon>
        <taxon>Eurotiomycetidae</taxon>
        <taxon>Eurotiales</taxon>
        <taxon>Aspergillaceae</taxon>
        <taxon>Penicillium</taxon>
    </lineage>
</organism>
<dbReference type="GeneID" id="81441906"/>
<dbReference type="RefSeq" id="XP_056551727.1">
    <property type="nucleotide sequence ID" value="XM_056702727.1"/>
</dbReference>
<dbReference type="EMBL" id="JAPZBS010000008">
    <property type="protein sequence ID" value="KAJ5364101.1"/>
    <property type="molecule type" value="Genomic_DNA"/>
</dbReference>
<reference evidence="1" key="2">
    <citation type="journal article" date="2023" name="IMA Fungus">
        <title>Comparative genomic study of the Penicillium genus elucidates a diverse pangenome and 15 lateral gene transfer events.</title>
        <authorList>
            <person name="Petersen C."/>
            <person name="Sorensen T."/>
            <person name="Nielsen M.R."/>
            <person name="Sondergaard T.E."/>
            <person name="Sorensen J.L."/>
            <person name="Fitzpatrick D.A."/>
            <person name="Frisvad J.C."/>
            <person name="Nielsen K.L."/>
        </authorList>
    </citation>
    <scope>NUCLEOTIDE SEQUENCE</scope>
    <source>
        <strain evidence="1">IBT 29864</strain>
    </source>
</reference>
<accession>A0A9W9RQ69</accession>
<comment type="caution">
    <text evidence="1">The sequence shown here is derived from an EMBL/GenBank/DDBJ whole genome shotgun (WGS) entry which is preliminary data.</text>
</comment>
<sequence length="199" mass="23825">MSKTFPRQVPAQGLVDIHRLTFWWSLRRDSQPHLSRKNRIQYDKFWVTLQKTFVNLTEIRVFVDTIGLADMKSIPEDMVGDTDEEKQRYIQSAWLDEMESMIEAKQKLKVFEIHIDNGVYRHVKERIQPWLKEKEEERKTERKIDRIRYKAYRCKHTNITYQGVPASRPISRGSSKIGIEDSRSVPDEFWRKNISKRGK</sequence>
<evidence type="ECO:0000313" key="1">
    <source>
        <dbReference type="EMBL" id="KAJ5364101.1"/>
    </source>
</evidence>
<dbReference type="OrthoDB" id="4284063at2759"/>
<protein>
    <submittedName>
        <fullName evidence="1">Uncharacterized protein</fullName>
    </submittedName>
</protein>
<reference evidence="1" key="1">
    <citation type="submission" date="2022-11" db="EMBL/GenBank/DDBJ databases">
        <authorList>
            <person name="Petersen C."/>
        </authorList>
    </citation>
    <scope>NUCLEOTIDE SEQUENCE</scope>
    <source>
        <strain evidence="1">IBT 29864</strain>
    </source>
</reference>
<proteinExistence type="predicted"/>
<dbReference type="Proteomes" id="UP001147782">
    <property type="component" value="Unassembled WGS sequence"/>
</dbReference>
<keyword evidence="2" id="KW-1185">Reference proteome</keyword>
<name>A0A9W9RQ69_9EURO</name>
<dbReference type="AlphaFoldDB" id="A0A9W9RQ69"/>
<gene>
    <name evidence="1" type="ORF">N7496_009814</name>
</gene>